<feature type="compositionally biased region" description="Low complexity" evidence="1">
    <location>
        <begin position="70"/>
        <end position="81"/>
    </location>
</feature>
<proteinExistence type="predicted"/>
<comment type="caution">
    <text evidence="3">The sequence shown here is derived from an EMBL/GenBank/DDBJ whole genome shotgun (WGS) entry which is preliminary data.</text>
</comment>
<protein>
    <recommendedName>
        <fullName evidence="2">Peptidase C45 hydrolase domain-containing protein</fullName>
    </recommendedName>
</protein>
<evidence type="ECO:0000313" key="3">
    <source>
        <dbReference type="EMBL" id="KAL1849196.1"/>
    </source>
</evidence>
<feature type="domain" description="Peptidase C45 hydrolase" evidence="2">
    <location>
        <begin position="201"/>
        <end position="437"/>
    </location>
</feature>
<dbReference type="NCBIfam" id="NF040521">
    <property type="entry name" value="C45_proenzyme"/>
    <property type="match status" value="1"/>
</dbReference>
<dbReference type="InterPro" id="IPR011059">
    <property type="entry name" value="Metal-dep_hydrolase_composite"/>
</dbReference>
<dbReference type="PANTHER" id="PTHR34180:SF1">
    <property type="entry name" value="BETA-ALANYL-DOPAMINE_CARCININE HYDROLASE"/>
    <property type="match status" value="1"/>
</dbReference>
<dbReference type="Gene3D" id="2.30.40.10">
    <property type="entry name" value="Urease, subunit C, domain 1"/>
    <property type="match status" value="1"/>
</dbReference>
<dbReference type="PANTHER" id="PTHR34180">
    <property type="entry name" value="PEPTIDASE C45"/>
    <property type="match status" value="1"/>
</dbReference>
<feature type="region of interest" description="Disordered" evidence="1">
    <location>
        <begin position="60"/>
        <end position="87"/>
    </location>
</feature>
<dbReference type="Pfam" id="PF03417">
    <property type="entry name" value="AAT"/>
    <property type="match status" value="1"/>
</dbReference>
<dbReference type="InterPro" id="IPR047801">
    <property type="entry name" value="Peptidase_C45"/>
</dbReference>
<gene>
    <name evidence="3" type="ORF">VTK73DRAFT_9926</name>
</gene>
<reference evidence="3 4" key="1">
    <citation type="journal article" date="2024" name="Commun. Biol.">
        <title>Comparative genomic analysis of thermophilic fungi reveals convergent evolutionary adaptations and gene losses.</title>
        <authorList>
            <person name="Steindorff A.S."/>
            <person name="Aguilar-Pontes M.V."/>
            <person name="Robinson A.J."/>
            <person name="Andreopoulos B."/>
            <person name="LaButti K."/>
            <person name="Kuo A."/>
            <person name="Mondo S."/>
            <person name="Riley R."/>
            <person name="Otillar R."/>
            <person name="Haridas S."/>
            <person name="Lipzen A."/>
            <person name="Grimwood J."/>
            <person name="Schmutz J."/>
            <person name="Clum A."/>
            <person name="Reid I.D."/>
            <person name="Moisan M.C."/>
            <person name="Butler G."/>
            <person name="Nguyen T.T.M."/>
            <person name="Dewar K."/>
            <person name="Conant G."/>
            <person name="Drula E."/>
            <person name="Henrissat B."/>
            <person name="Hansel C."/>
            <person name="Singer S."/>
            <person name="Hutchinson M.I."/>
            <person name="de Vries R.P."/>
            <person name="Natvig D.O."/>
            <person name="Powell A.J."/>
            <person name="Tsang A."/>
            <person name="Grigoriev I.V."/>
        </authorList>
    </citation>
    <scope>NUCLEOTIDE SEQUENCE [LARGE SCALE GENOMIC DNA]</scope>
    <source>
        <strain evidence="3 4">ATCC 24622</strain>
    </source>
</reference>
<evidence type="ECO:0000256" key="1">
    <source>
        <dbReference type="SAM" id="MobiDB-lite"/>
    </source>
</evidence>
<dbReference type="SUPFAM" id="SSF51338">
    <property type="entry name" value="Composite domain of metallo-dependent hydrolases"/>
    <property type="match status" value="1"/>
</dbReference>
<accession>A0ABR3VZI0</accession>
<keyword evidence="4" id="KW-1185">Reference proteome</keyword>
<dbReference type="EMBL" id="JAZHXJ010000881">
    <property type="protein sequence ID" value="KAL1849196.1"/>
    <property type="molecule type" value="Genomic_DNA"/>
</dbReference>
<dbReference type="Gene3D" id="1.10.10.2120">
    <property type="match status" value="1"/>
</dbReference>
<dbReference type="Proteomes" id="UP001586593">
    <property type="component" value="Unassembled WGS sequence"/>
</dbReference>
<name>A0ABR3VZI0_9PEZI</name>
<dbReference type="InterPro" id="IPR047794">
    <property type="entry name" value="C45_proenzyme-like"/>
</dbReference>
<dbReference type="InterPro" id="IPR005079">
    <property type="entry name" value="Peptidase_C45_hydrolase"/>
</dbReference>
<dbReference type="SUPFAM" id="SSF56235">
    <property type="entry name" value="N-terminal nucleophile aminohydrolases (Ntn hydrolases)"/>
    <property type="match status" value="1"/>
</dbReference>
<sequence length="447" mass="49511">MRFGWFEEGLRADVIALTEDPRRNYKAMRRVDFVMKDGTIWKQDGRAVGMIEHHHNTDQNASMAADQPNGQGQSHGQSQSQTRGASTVKTIHCSGTPYEIGLVHGREAAPEVRANIAIYTAYFRERASLTWDAARSAAQLYLPTLRQLYPEILDEMTGIAHGVGGDVAMEDILTLNLRSEILLTTYSDGCTCVAQRTARGDMFLGQNWDWIEQLRQSIVFLRVAPRGGDLTMHFMTEAGLVGKIGMNSAGVGLCMNAIRCAAKDVTKLPVHVMMRRVLQFAHSFDEALEILAQPGLASAVNFMIADRSGRFGDVECTPAGNVVIRPQESSPRAGPFVVHTNHLYSDIKDRVRDTPAKHSFARQERMVELTKADGDRGVEASFDSLRARFSDEQGWPFSICRDTPDRGSTSMEIHPTVCCGMMELTSGQARFLIGRPSEDVPVVEFSI</sequence>
<evidence type="ECO:0000313" key="4">
    <source>
        <dbReference type="Proteomes" id="UP001586593"/>
    </source>
</evidence>
<evidence type="ECO:0000259" key="2">
    <source>
        <dbReference type="Pfam" id="PF03417"/>
    </source>
</evidence>
<dbReference type="InterPro" id="IPR029055">
    <property type="entry name" value="Ntn_hydrolases_N"/>
</dbReference>
<organism evidence="3 4">
    <name type="scientific">Phialemonium thermophilum</name>
    <dbReference type="NCBI Taxonomy" id="223376"/>
    <lineage>
        <taxon>Eukaryota</taxon>
        <taxon>Fungi</taxon>
        <taxon>Dikarya</taxon>
        <taxon>Ascomycota</taxon>
        <taxon>Pezizomycotina</taxon>
        <taxon>Sordariomycetes</taxon>
        <taxon>Sordariomycetidae</taxon>
        <taxon>Cephalothecales</taxon>
        <taxon>Cephalothecaceae</taxon>
        <taxon>Phialemonium</taxon>
    </lineage>
</organism>
<dbReference type="Gene3D" id="3.60.60.10">
    <property type="entry name" value="Penicillin V Acylase, Chain A"/>
    <property type="match status" value="1"/>
</dbReference>